<evidence type="ECO:0000313" key="1">
    <source>
        <dbReference type="EMBL" id="VFK18025.1"/>
    </source>
</evidence>
<name>A0A450WLX0_9GAMM</name>
<protein>
    <submittedName>
        <fullName evidence="1">Uncharacterized protein</fullName>
    </submittedName>
</protein>
<accession>A0A450WLX0</accession>
<proteinExistence type="predicted"/>
<dbReference type="EMBL" id="CAADFK010000131">
    <property type="protein sequence ID" value="VFK18025.1"/>
    <property type="molecule type" value="Genomic_DNA"/>
</dbReference>
<organism evidence="1">
    <name type="scientific">Candidatus Kentrum sp. LPFa</name>
    <dbReference type="NCBI Taxonomy" id="2126335"/>
    <lineage>
        <taxon>Bacteria</taxon>
        <taxon>Pseudomonadati</taxon>
        <taxon>Pseudomonadota</taxon>
        <taxon>Gammaproteobacteria</taxon>
        <taxon>Candidatus Kentrum</taxon>
    </lineage>
</organism>
<gene>
    <name evidence="1" type="ORF">BECKLPF1236B_GA0070989_113111</name>
</gene>
<dbReference type="AlphaFoldDB" id="A0A450WLX0"/>
<reference evidence="1" key="1">
    <citation type="submission" date="2019-02" db="EMBL/GenBank/DDBJ databases">
        <authorList>
            <person name="Gruber-Vodicka R. H."/>
            <person name="Seah K. B. B."/>
        </authorList>
    </citation>
    <scope>NUCLEOTIDE SEQUENCE</scope>
    <source>
        <strain evidence="1">BECK_S313</strain>
    </source>
</reference>
<sequence>MVDAHSDPPYGPESGLLFHSNDSLTGAGLWFIGLRRSLSPGITAEHPNQRPLFGQT</sequence>